<feature type="transmembrane region" description="Helical" evidence="1">
    <location>
        <begin position="166"/>
        <end position="184"/>
    </location>
</feature>
<feature type="transmembrane region" description="Helical" evidence="1">
    <location>
        <begin position="36"/>
        <end position="57"/>
    </location>
</feature>
<name>A0A1Q8I0N2_9ACTO</name>
<evidence type="ECO:0000313" key="2">
    <source>
        <dbReference type="EMBL" id="OLL14648.1"/>
    </source>
</evidence>
<feature type="transmembrane region" description="Helical" evidence="1">
    <location>
        <begin position="69"/>
        <end position="88"/>
    </location>
</feature>
<feature type="transmembrane region" description="Helical" evidence="1">
    <location>
        <begin position="104"/>
        <end position="126"/>
    </location>
</feature>
<proteinExistence type="predicted"/>
<feature type="transmembrane region" description="Helical" evidence="1">
    <location>
        <begin position="190"/>
        <end position="211"/>
    </location>
</feature>
<organism evidence="2 3">
    <name type="scientific">Actinomyces oris</name>
    <dbReference type="NCBI Taxonomy" id="544580"/>
    <lineage>
        <taxon>Bacteria</taxon>
        <taxon>Bacillati</taxon>
        <taxon>Actinomycetota</taxon>
        <taxon>Actinomycetes</taxon>
        <taxon>Actinomycetales</taxon>
        <taxon>Actinomycetaceae</taxon>
        <taxon>Actinomyces</taxon>
    </lineage>
</organism>
<sequence>MSAATEHQKVPAGPDEALAVVEAQRSAFLKRHEIKAAPLLIAWGLAWLVGYAALALYRGADYSLPTVPYLFFCGCLAAALLFTFAYIVPKARGIRGRSSREGTYYGLAWVLGMPLGAVILSRVNAFLATFNTSQANEVASVVSNAVPCLVVGVIFLMSAALWDETVMGVLGGWILLVTLVVTIVGMPWAWWIMSVAGGGGMLVAAVVASATRSKRGA</sequence>
<reference evidence="2 3" key="1">
    <citation type="submission" date="2016-12" db="EMBL/GenBank/DDBJ databases">
        <title>Genomic comparison of strains in the 'Actinomyces naeslundii' group.</title>
        <authorList>
            <person name="Mughal S.R."/>
            <person name="Do T."/>
            <person name="Gilbert S.C."/>
            <person name="Witherden E.A."/>
            <person name="Didelot X."/>
            <person name="Beighton D."/>
        </authorList>
    </citation>
    <scope>NUCLEOTIDE SEQUENCE [LARGE SCALE GENOMIC DNA]</scope>
    <source>
        <strain evidence="2 3">S64C</strain>
    </source>
</reference>
<dbReference type="Proteomes" id="UP000185736">
    <property type="component" value="Unassembled WGS sequence"/>
</dbReference>
<feature type="transmembrane region" description="Helical" evidence="1">
    <location>
        <begin position="138"/>
        <end position="159"/>
    </location>
</feature>
<dbReference type="EMBL" id="MSGO01000032">
    <property type="protein sequence ID" value="OLL14648.1"/>
    <property type="molecule type" value="Genomic_DNA"/>
</dbReference>
<comment type="caution">
    <text evidence="2">The sequence shown here is derived from an EMBL/GenBank/DDBJ whole genome shotgun (WGS) entry which is preliminary data.</text>
</comment>
<keyword evidence="1" id="KW-1133">Transmembrane helix</keyword>
<evidence type="ECO:0000313" key="3">
    <source>
        <dbReference type="Proteomes" id="UP000185736"/>
    </source>
</evidence>
<protein>
    <submittedName>
        <fullName evidence="2">Uncharacterized protein</fullName>
    </submittedName>
</protein>
<accession>A0A1Q8I0N2</accession>
<gene>
    <name evidence="2" type="ORF">BKH32_07245</name>
</gene>
<evidence type="ECO:0000256" key="1">
    <source>
        <dbReference type="SAM" id="Phobius"/>
    </source>
</evidence>
<keyword evidence="1" id="KW-0812">Transmembrane</keyword>
<dbReference type="RefSeq" id="WP_075249316.1">
    <property type="nucleotide sequence ID" value="NZ_MSGO01000032.1"/>
</dbReference>
<dbReference type="AlphaFoldDB" id="A0A1Q8I0N2"/>
<keyword evidence="1" id="KW-0472">Membrane</keyword>